<feature type="transmembrane region" description="Helical" evidence="1">
    <location>
        <begin position="6"/>
        <end position="28"/>
    </location>
</feature>
<keyword evidence="1" id="KW-1133">Transmembrane helix</keyword>
<dbReference type="PANTHER" id="PTHR30336:SF6">
    <property type="entry name" value="INTEGRAL MEMBRANE PROTEIN"/>
    <property type="match status" value="1"/>
</dbReference>
<dbReference type="AlphaFoldDB" id="A0A2N9JC87"/>
<organism evidence="3 4">
    <name type="scientific">Micropruina glycogenica</name>
    <dbReference type="NCBI Taxonomy" id="75385"/>
    <lineage>
        <taxon>Bacteria</taxon>
        <taxon>Bacillati</taxon>
        <taxon>Actinomycetota</taxon>
        <taxon>Actinomycetes</taxon>
        <taxon>Propionibacteriales</taxon>
        <taxon>Nocardioidaceae</taxon>
        <taxon>Micropruina</taxon>
    </lineage>
</organism>
<dbReference type="Proteomes" id="UP000238164">
    <property type="component" value="Chromosome 1"/>
</dbReference>
<dbReference type="PANTHER" id="PTHR30336">
    <property type="entry name" value="INNER MEMBRANE PROTEIN, PROBABLE PERMEASE"/>
    <property type="match status" value="1"/>
</dbReference>
<dbReference type="InterPro" id="IPR051599">
    <property type="entry name" value="Cell_Envelope_Assoc"/>
</dbReference>
<evidence type="ECO:0000313" key="4">
    <source>
        <dbReference type="Proteomes" id="UP000238164"/>
    </source>
</evidence>
<dbReference type="Pfam" id="PF02698">
    <property type="entry name" value="DUF218"/>
    <property type="match status" value="1"/>
</dbReference>
<sequence>MVGRVLLRLAVVGALLGTVVVIGPAWYVKAVSDDRTSTVQDVPAQPVALVLGAEVYADGQPSRYLRARLDVAYELFEAGKVRAILVSGDNGTRFYNETDGMRDYLIEKGVPAAKVVGDYAGFDTYDSCVRARRIFGVSRAIVVTQSYHLPRALATCRAIGLDAWGVGDETVKTNQQMWLYGSMRELGANLKMAWDVLSQRQPTLGPRETGVDDALRA</sequence>
<accession>A0A2N9JC87</accession>
<reference evidence="3 4" key="1">
    <citation type="submission" date="2018-02" db="EMBL/GenBank/DDBJ databases">
        <authorList>
            <person name="Cohen D.B."/>
            <person name="Kent A.D."/>
        </authorList>
    </citation>
    <scope>NUCLEOTIDE SEQUENCE [LARGE SCALE GENOMIC DNA]</scope>
    <source>
        <strain evidence="3">1</strain>
    </source>
</reference>
<keyword evidence="4" id="KW-1185">Reference proteome</keyword>
<keyword evidence="1" id="KW-0812">Transmembrane</keyword>
<evidence type="ECO:0000259" key="2">
    <source>
        <dbReference type="Pfam" id="PF02698"/>
    </source>
</evidence>
<dbReference type="EMBL" id="LT985188">
    <property type="protein sequence ID" value="SPD85056.1"/>
    <property type="molecule type" value="Genomic_DNA"/>
</dbReference>
<dbReference type="InterPro" id="IPR003848">
    <property type="entry name" value="DUF218"/>
</dbReference>
<name>A0A2N9JC87_9ACTN</name>
<proteinExistence type="predicted"/>
<evidence type="ECO:0000313" key="3">
    <source>
        <dbReference type="EMBL" id="SPD85056.1"/>
    </source>
</evidence>
<dbReference type="CDD" id="cd06259">
    <property type="entry name" value="YdcF-like"/>
    <property type="match status" value="1"/>
</dbReference>
<feature type="domain" description="DUF218" evidence="2">
    <location>
        <begin position="47"/>
        <end position="163"/>
    </location>
</feature>
<keyword evidence="1" id="KW-0472">Membrane</keyword>
<gene>
    <name evidence="3" type="ORF">MPLG2_0020</name>
</gene>
<dbReference type="KEGG" id="mgg:MPLG2_0020"/>
<protein>
    <recommendedName>
        <fullName evidence="2">DUF218 domain-containing protein</fullName>
    </recommendedName>
</protein>
<evidence type="ECO:0000256" key="1">
    <source>
        <dbReference type="SAM" id="Phobius"/>
    </source>
</evidence>
<dbReference type="GO" id="GO:0005886">
    <property type="term" value="C:plasma membrane"/>
    <property type="evidence" value="ECO:0007669"/>
    <property type="project" value="TreeGrafter"/>
</dbReference>